<accession>B0DNM6</accession>
<reference evidence="2 3" key="1">
    <citation type="journal article" date="2008" name="Nature">
        <title>The genome of Laccaria bicolor provides insights into mycorrhizal symbiosis.</title>
        <authorList>
            <person name="Martin F."/>
            <person name="Aerts A."/>
            <person name="Ahren D."/>
            <person name="Brun A."/>
            <person name="Danchin E.G.J."/>
            <person name="Duchaussoy F."/>
            <person name="Gibon J."/>
            <person name="Kohler A."/>
            <person name="Lindquist E."/>
            <person name="Pereda V."/>
            <person name="Salamov A."/>
            <person name="Shapiro H.J."/>
            <person name="Wuyts J."/>
            <person name="Blaudez D."/>
            <person name="Buee M."/>
            <person name="Brokstein P."/>
            <person name="Canbaeck B."/>
            <person name="Cohen D."/>
            <person name="Courty P.E."/>
            <person name="Coutinho P.M."/>
            <person name="Delaruelle C."/>
            <person name="Detter J.C."/>
            <person name="Deveau A."/>
            <person name="DiFazio S."/>
            <person name="Duplessis S."/>
            <person name="Fraissinet-Tachet L."/>
            <person name="Lucic E."/>
            <person name="Frey-Klett P."/>
            <person name="Fourrey C."/>
            <person name="Feussner I."/>
            <person name="Gay G."/>
            <person name="Grimwood J."/>
            <person name="Hoegger P.J."/>
            <person name="Jain P."/>
            <person name="Kilaru S."/>
            <person name="Labbe J."/>
            <person name="Lin Y.C."/>
            <person name="Legue V."/>
            <person name="Le Tacon F."/>
            <person name="Marmeisse R."/>
            <person name="Melayah D."/>
            <person name="Montanini B."/>
            <person name="Muratet M."/>
            <person name="Nehls U."/>
            <person name="Niculita-Hirzel H."/>
            <person name="Oudot-Le Secq M.P."/>
            <person name="Peter M."/>
            <person name="Quesneville H."/>
            <person name="Rajashekar B."/>
            <person name="Reich M."/>
            <person name="Rouhier N."/>
            <person name="Schmutz J."/>
            <person name="Yin T."/>
            <person name="Chalot M."/>
            <person name="Henrissat B."/>
            <person name="Kuees U."/>
            <person name="Lucas S."/>
            <person name="Van de Peer Y."/>
            <person name="Podila G.K."/>
            <person name="Polle A."/>
            <person name="Pukkila P.J."/>
            <person name="Richardson P.M."/>
            <person name="Rouze P."/>
            <person name="Sanders I.R."/>
            <person name="Stajich J.E."/>
            <person name="Tunlid A."/>
            <person name="Tuskan G."/>
            <person name="Grigoriev I.V."/>
        </authorList>
    </citation>
    <scope>NUCLEOTIDE SEQUENCE [LARGE SCALE GENOMIC DNA]</scope>
    <source>
        <strain evidence="3">S238N-H82 / ATCC MYA-4686</strain>
    </source>
</reference>
<dbReference type="KEGG" id="lbc:LACBIDRAFT_306762"/>
<dbReference type="Pfam" id="PF12937">
    <property type="entry name" value="F-box-like"/>
    <property type="match status" value="1"/>
</dbReference>
<dbReference type="EMBL" id="DS547122">
    <property type="protein sequence ID" value="EDR03747.1"/>
    <property type="molecule type" value="Genomic_DNA"/>
</dbReference>
<feature type="domain" description="F-box" evidence="1">
    <location>
        <begin position="13"/>
        <end position="59"/>
    </location>
</feature>
<protein>
    <submittedName>
        <fullName evidence="2">Predicted protein</fullName>
    </submittedName>
</protein>
<dbReference type="SMART" id="SM00256">
    <property type="entry name" value="FBOX"/>
    <property type="match status" value="1"/>
</dbReference>
<evidence type="ECO:0000313" key="3">
    <source>
        <dbReference type="Proteomes" id="UP000001194"/>
    </source>
</evidence>
<dbReference type="OrthoDB" id="3070325at2759"/>
<dbReference type="PROSITE" id="PS50181">
    <property type="entry name" value="FBOX"/>
    <property type="match status" value="1"/>
</dbReference>
<dbReference type="Gene3D" id="1.20.1280.50">
    <property type="match status" value="1"/>
</dbReference>
<organism evidence="3">
    <name type="scientific">Laccaria bicolor (strain S238N-H82 / ATCC MYA-4686)</name>
    <name type="common">Bicoloured deceiver</name>
    <name type="synonym">Laccaria laccata var. bicolor</name>
    <dbReference type="NCBI Taxonomy" id="486041"/>
    <lineage>
        <taxon>Eukaryota</taxon>
        <taxon>Fungi</taxon>
        <taxon>Dikarya</taxon>
        <taxon>Basidiomycota</taxon>
        <taxon>Agaricomycotina</taxon>
        <taxon>Agaricomycetes</taxon>
        <taxon>Agaricomycetidae</taxon>
        <taxon>Agaricales</taxon>
        <taxon>Agaricineae</taxon>
        <taxon>Hydnangiaceae</taxon>
        <taxon>Laccaria</taxon>
    </lineage>
</organism>
<dbReference type="HOGENOM" id="CLU_033171_0_0_1"/>
<dbReference type="InterPro" id="IPR036047">
    <property type="entry name" value="F-box-like_dom_sf"/>
</dbReference>
<proteinExistence type="predicted"/>
<dbReference type="InterPro" id="IPR001810">
    <property type="entry name" value="F-box_dom"/>
</dbReference>
<evidence type="ECO:0000259" key="1">
    <source>
        <dbReference type="PROSITE" id="PS50181"/>
    </source>
</evidence>
<dbReference type="GeneID" id="6081235"/>
<gene>
    <name evidence="2" type="ORF">LACBIDRAFT_306762</name>
</gene>
<sequence length="480" mass="53719">MPMDYYSSQLKASPCLENLPVDILIQIQKHLDGRDLIVLRKSCKKLHAVTQRRTVWLNAVRRMCRRHGVFAPSFPLEDMSITELEHASLCPSRLSSLIHNDIPLRSFVTRILEPRTPTDSEGDLCCSSVFLIPGGRFLVVDSAHGICLWDLGIHGGKAPKFRPVAVIPDVMLLCCGPTQDGLGIILISRRTRHRNPNRTLRAHEIYPCMNRPHLTLLGSIQYAQQATHVGGRPALYSDLLVFENSPGYIVAWNTRLDTAIAWRYDHQYIYDMSIYEGSVILIQESELSVWDIPPLQPLLEGVCEVVDQTPRYAIVHSFPSHEELMGSCVLSPFSSIDPLISFVMLGYKDEECSMLCYTLRSINPSRDPILPMVFPIKMGMVPKLLTDTSSSVSSDDYSEPLQYCDDELCLVSISNRGIVISLIAPPTSLDGPSSSKNAVLFDMFEGRDQISWSFCAASGRLVVVDDDIIRIMDFLVPPPS</sequence>
<evidence type="ECO:0000313" key="2">
    <source>
        <dbReference type="EMBL" id="EDR03747.1"/>
    </source>
</evidence>
<dbReference type="SUPFAM" id="SSF81383">
    <property type="entry name" value="F-box domain"/>
    <property type="match status" value="1"/>
</dbReference>
<dbReference type="RefSeq" id="XP_001885600.1">
    <property type="nucleotide sequence ID" value="XM_001885565.1"/>
</dbReference>
<keyword evidence="3" id="KW-1185">Reference proteome</keyword>
<dbReference type="AlphaFoldDB" id="B0DNM6"/>
<dbReference type="InParanoid" id="B0DNM6"/>
<name>B0DNM6_LACBS</name>
<dbReference type="Proteomes" id="UP000001194">
    <property type="component" value="Unassembled WGS sequence"/>
</dbReference>